<evidence type="ECO:0000313" key="2">
    <source>
        <dbReference type="EnsemblPlants" id="HORVU.MOREX.r3.2HG0134880.1"/>
    </source>
</evidence>
<dbReference type="EnsemblPlants" id="HORVU.MOREX.r3.2HG0134880.1">
    <property type="protein sequence ID" value="HORVU.MOREX.r3.2HG0134880.1"/>
    <property type="gene ID" value="HORVU.MOREX.r3.2HG0134880"/>
</dbReference>
<protein>
    <submittedName>
        <fullName evidence="2">Uncharacterized protein</fullName>
    </submittedName>
</protein>
<dbReference type="Proteomes" id="UP000011116">
    <property type="component" value="Chromosome 2H"/>
</dbReference>
<reference evidence="2" key="3">
    <citation type="submission" date="2022-01" db="UniProtKB">
        <authorList>
            <consortium name="EnsemblPlants"/>
        </authorList>
    </citation>
    <scope>IDENTIFICATION</scope>
    <source>
        <strain evidence="2">subsp. vulgare</strain>
    </source>
</reference>
<dbReference type="AlphaFoldDB" id="A0A8I6WT39"/>
<keyword evidence="3" id="KW-1185">Reference proteome</keyword>
<accession>A0A8I6WT39</accession>
<evidence type="ECO:0000313" key="3">
    <source>
        <dbReference type="Proteomes" id="UP000011116"/>
    </source>
</evidence>
<feature type="compositionally biased region" description="Basic and acidic residues" evidence="1">
    <location>
        <begin position="56"/>
        <end position="75"/>
    </location>
</feature>
<reference evidence="3" key="1">
    <citation type="journal article" date="2012" name="Nature">
        <title>A physical, genetic and functional sequence assembly of the barley genome.</title>
        <authorList>
            <consortium name="The International Barley Genome Sequencing Consortium"/>
            <person name="Mayer K.F."/>
            <person name="Waugh R."/>
            <person name="Brown J.W."/>
            <person name="Schulman A."/>
            <person name="Langridge P."/>
            <person name="Platzer M."/>
            <person name="Fincher G.B."/>
            <person name="Muehlbauer G.J."/>
            <person name="Sato K."/>
            <person name="Close T.J."/>
            <person name="Wise R.P."/>
            <person name="Stein N."/>
        </authorList>
    </citation>
    <scope>NUCLEOTIDE SEQUENCE [LARGE SCALE GENOMIC DNA]</scope>
    <source>
        <strain evidence="3">cv. Morex</strain>
    </source>
</reference>
<sequence length="75" mass="8154">MAEFDNLEAELALESLPDAPATEVQPEKKPKATAYTEAPAKDIDDVIELPDVPTKAPERPEATEKTKVLEEPLPA</sequence>
<dbReference type="Gramene" id="HORVU.MOREX.r2.2HG0111140.1">
    <property type="protein sequence ID" value="HORVU.MOREX.r2.2HG0111140.1"/>
    <property type="gene ID" value="HORVU.MOREX.r2.2HG0111140"/>
</dbReference>
<dbReference type="Gramene" id="HORVU.MOREX.r3.2HG0134880.1">
    <property type="protein sequence ID" value="HORVU.MOREX.r3.2HG0134880.1"/>
    <property type="gene ID" value="HORVU.MOREX.r3.2HG0134880"/>
</dbReference>
<reference evidence="2" key="2">
    <citation type="submission" date="2020-10" db="EMBL/GenBank/DDBJ databases">
        <authorList>
            <person name="Scholz U."/>
            <person name="Mascher M."/>
            <person name="Fiebig A."/>
        </authorList>
    </citation>
    <scope>NUCLEOTIDE SEQUENCE [LARGE SCALE GENOMIC DNA]</scope>
    <source>
        <strain evidence="2">cv. Morex</strain>
    </source>
</reference>
<feature type="region of interest" description="Disordered" evidence="1">
    <location>
        <begin position="1"/>
        <end position="75"/>
    </location>
</feature>
<proteinExistence type="predicted"/>
<name>A0A8I6WT39_HORVV</name>
<organism evidence="2 3">
    <name type="scientific">Hordeum vulgare subsp. vulgare</name>
    <name type="common">Domesticated barley</name>
    <dbReference type="NCBI Taxonomy" id="112509"/>
    <lineage>
        <taxon>Eukaryota</taxon>
        <taxon>Viridiplantae</taxon>
        <taxon>Streptophyta</taxon>
        <taxon>Embryophyta</taxon>
        <taxon>Tracheophyta</taxon>
        <taxon>Spermatophyta</taxon>
        <taxon>Magnoliopsida</taxon>
        <taxon>Liliopsida</taxon>
        <taxon>Poales</taxon>
        <taxon>Poaceae</taxon>
        <taxon>BOP clade</taxon>
        <taxon>Pooideae</taxon>
        <taxon>Triticodae</taxon>
        <taxon>Triticeae</taxon>
        <taxon>Hordeinae</taxon>
        <taxon>Hordeum</taxon>
    </lineage>
</organism>
<evidence type="ECO:0000256" key="1">
    <source>
        <dbReference type="SAM" id="MobiDB-lite"/>
    </source>
</evidence>